<dbReference type="AlphaFoldDB" id="A0A7T4U191"/>
<sequence length="50" mass="5797">MTHHVECVETTSPRPRALERHFHRLDRDALIFTTIAKGRAGGRLNDGNWR</sequence>
<evidence type="ECO:0000313" key="2">
    <source>
        <dbReference type="Proteomes" id="UP000596130"/>
    </source>
</evidence>
<dbReference type="Proteomes" id="UP000596130">
    <property type="component" value="Chromosome"/>
</dbReference>
<accession>A0A7T4U191</accession>
<organism evidence="1 2">
    <name type="scientific">Streptomyces alfalfae</name>
    <dbReference type="NCBI Taxonomy" id="1642299"/>
    <lineage>
        <taxon>Bacteria</taxon>
        <taxon>Bacillati</taxon>
        <taxon>Actinomycetota</taxon>
        <taxon>Actinomycetes</taxon>
        <taxon>Kitasatosporales</taxon>
        <taxon>Streptomycetaceae</taxon>
        <taxon>Streptomyces</taxon>
    </lineage>
</organism>
<dbReference type="RefSeq" id="WP_167530154.1">
    <property type="nucleotide sequence ID" value="NZ_CP065959.1"/>
</dbReference>
<reference evidence="1 2" key="1">
    <citation type="submission" date="2020-12" db="EMBL/GenBank/DDBJ databases">
        <title>Identification and biosynthesis of polyene macrolides produced by Streptomyces alfalfae Men-myco-93-63.</title>
        <authorList>
            <person name="Liu D."/>
            <person name="Li Y."/>
            <person name="Liu L."/>
            <person name="Han X."/>
            <person name="Shen F."/>
        </authorList>
    </citation>
    <scope>NUCLEOTIDE SEQUENCE [LARGE SCALE GENOMIC DNA]</scope>
    <source>
        <strain evidence="1 2">Men-myco-93-63</strain>
    </source>
</reference>
<evidence type="ECO:0000313" key="1">
    <source>
        <dbReference type="EMBL" id="QQC92643.1"/>
    </source>
</evidence>
<proteinExistence type="predicted"/>
<gene>
    <name evidence="1" type="ORF">I8755_32885</name>
</gene>
<dbReference type="EMBL" id="CP065959">
    <property type="protein sequence ID" value="QQC92643.1"/>
    <property type="molecule type" value="Genomic_DNA"/>
</dbReference>
<name>A0A7T4U191_9ACTN</name>
<protein>
    <submittedName>
        <fullName evidence="1">Uncharacterized protein</fullName>
    </submittedName>
</protein>